<dbReference type="AlphaFoldDB" id="U5D5G5"/>
<dbReference type="GO" id="GO:0004497">
    <property type="term" value="F:monooxygenase activity"/>
    <property type="evidence" value="ECO:0007669"/>
    <property type="project" value="InterPro"/>
</dbReference>
<accession>U5D5G5</accession>
<dbReference type="InterPro" id="IPR036396">
    <property type="entry name" value="Cyt_P450_sf"/>
</dbReference>
<reference evidence="2" key="1">
    <citation type="journal article" date="2013" name="Science">
        <title>The Amborella genome and the evolution of flowering plants.</title>
        <authorList>
            <consortium name="Amborella Genome Project"/>
        </authorList>
    </citation>
    <scope>NUCLEOTIDE SEQUENCE [LARGE SCALE GENOMIC DNA]</scope>
</reference>
<dbReference type="HOGENOM" id="CLU_1962540_0_0_1"/>
<dbReference type="Proteomes" id="UP000017836">
    <property type="component" value="Unassembled WGS sequence"/>
</dbReference>
<proteinExistence type="predicted"/>
<evidence type="ECO:0000313" key="1">
    <source>
        <dbReference type="EMBL" id="ERN17679.1"/>
    </source>
</evidence>
<protein>
    <submittedName>
        <fullName evidence="1">Uncharacterized protein</fullName>
    </submittedName>
</protein>
<dbReference type="GO" id="GO:0020037">
    <property type="term" value="F:heme binding"/>
    <property type="evidence" value="ECO:0007669"/>
    <property type="project" value="InterPro"/>
</dbReference>
<dbReference type="SUPFAM" id="SSF48264">
    <property type="entry name" value="Cytochrome P450"/>
    <property type="match status" value="1"/>
</dbReference>
<gene>
    <name evidence="1" type="ORF">AMTR_s00059p00200900</name>
</gene>
<name>U5D5G5_AMBTC</name>
<dbReference type="Gramene" id="ERN17679">
    <property type="protein sequence ID" value="ERN17679"/>
    <property type="gene ID" value="AMTR_s00059p00200900"/>
</dbReference>
<dbReference type="Gene3D" id="1.10.630.10">
    <property type="entry name" value="Cytochrome P450"/>
    <property type="match status" value="1"/>
</dbReference>
<keyword evidence="2" id="KW-1185">Reference proteome</keyword>
<evidence type="ECO:0000313" key="2">
    <source>
        <dbReference type="Proteomes" id="UP000017836"/>
    </source>
</evidence>
<dbReference type="EMBL" id="KI392312">
    <property type="protein sequence ID" value="ERN17679.1"/>
    <property type="molecule type" value="Genomic_DNA"/>
</dbReference>
<sequence length="128" mass="14587">MVTGKRSSRGHEDEEGRSLWGVVKEMLLFFAYAPSHVHFYDLLTLLERFDSQDHFKAVRRVGRELDLVLAGLLVELRRKHNPGDSCSEPQDFIDALLAAMSKMEKISTSYITDTTIKAIYPGGWNWNG</sequence>
<dbReference type="GO" id="GO:0016705">
    <property type="term" value="F:oxidoreductase activity, acting on paired donors, with incorporation or reduction of molecular oxygen"/>
    <property type="evidence" value="ECO:0007669"/>
    <property type="project" value="InterPro"/>
</dbReference>
<organism evidence="1 2">
    <name type="scientific">Amborella trichopoda</name>
    <dbReference type="NCBI Taxonomy" id="13333"/>
    <lineage>
        <taxon>Eukaryota</taxon>
        <taxon>Viridiplantae</taxon>
        <taxon>Streptophyta</taxon>
        <taxon>Embryophyta</taxon>
        <taxon>Tracheophyta</taxon>
        <taxon>Spermatophyta</taxon>
        <taxon>Magnoliopsida</taxon>
        <taxon>Amborellales</taxon>
        <taxon>Amborellaceae</taxon>
        <taxon>Amborella</taxon>
    </lineage>
</organism>
<dbReference type="GO" id="GO:0005506">
    <property type="term" value="F:iron ion binding"/>
    <property type="evidence" value="ECO:0007669"/>
    <property type="project" value="InterPro"/>
</dbReference>